<keyword evidence="2" id="KW-1185">Reference proteome</keyword>
<comment type="caution">
    <text evidence="1">The sequence shown here is derived from an EMBL/GenBank/DDBJ whole genome shotgun (WGS) entry which is preliminary data.</text>
</comment>
<reference evidence="1" key="2">
    <citation type="journal article" date="2023" name="BMC Genomics">
        <title>Pest status, molecular evolution, and epigenetic factors derived from the genome assembly of Frankliniella fusca, a thysanopteran phytovirus vector.</title>
        <authorList>
            <person name="Catto M.A."/>
            <person name="Labadie P.E."/>
            <person name="Jacobson A.L."/>
            <person name="Kennedy G.G."/>
            <person name="Srinivasan R."/>
            <person name="Hunt B.G."/>
        </authorList>
    </citation>
    <scope>NUCLEOTIDE SEQUENCE</scope>
    <source>
        <strain evidence="1">PL_HMW_Pooled</strain>
    </source>
</reference>
<organism evidence="1 2">
    <name type="scientific">Frankliniella fusca</name>
    <dbReference type="NCBI Taxonomy" id="407009"/>
    <lineage>
        <taxon>Eukaryota</taxon>
        <taxon>Metazoa</taxon>
        <taxon>Ecdysozoa</taxon>
        <taxon>Arthropoda</taxon>
        <taxon>Hexapoda</taxon>
        <taxon>Insecta</taxon>
        <taxon>Pterygota</taxon>
        <taxon>Neoptera</taxon>
        <taxon>Paraneoptera</taxon>
        <taxon>Thysanoptera</taxon>
        <taxon>Terebrantia</taxon>
        <taxon>Thripoidea</taxon>
        <taxon>Thripidae</taxon>
        <taxon>Frankliniella</taxon>
    </lineage>
</organism>
<reference evidence="1" key="1">
    <citation type="submission" date="2021-07" db="EMBL/GenBank/DDBJ databases">
        <authorList>
            <person name="Catto M.A."/>
            <person name="Jacobson A."/>
            <person name="Kennedy G."/>
            <person name="Labadie P."/>
            <person name="Hunt B.G."/>
            <person name="Srinivasan R."/>
        </authorList>
    </citation>
    <scope>NUCLEOTIDE SEQUENCE</scope>
    <source>
        <strain evidence="1">PL_HMW_Pooled</strain>
        <tissue evidence="1">Head</tissue>
    </source>
</reference>
<dbReference type="AlphaFoldDB" id="A0AAE1GY81"/>
<dbReference type="Proteomes" id="UP001219518">
    <property type="component" value="Unassembled WGS sequence"/>
</dbReference>
<gene>
    <name evidence="1" type="ORF">KUF71_021229</name>
</gene>
<name>A0AAE1GY81_9NEOP</name>
<proteinExistence type="predicted"/>
<accession>A0AAE1GY81</accession>
<sequence length="112" mass="12772">MYAFRSVELYIDFRGTLFLVARCSSLGTELALAQHQNHRQGHQSLQTSPHSRAKILKLDNHPQGTYPLPLSRNLLGYCSREMVASLCLEGEVDHKHHSSTVKKKEKVCRKKN</sequence>
<dbReference type="EMBL" id="JAHWGI010000270">
    <property type="protein sequence ID" value="KAK3911501.1"/>
    <property type="molecule type" value="Genomic_DNA"/>
</dbReference>
<evidence type="ECO:0000313" key="1">
    <source>
        <dbReference type="EMBL" id="KAK3911501.1"/>
    </source>
</evidence>
<protein>
    <submittedName>
        <fullName evidence="1">Contactin-associated protein-like 2</fullName>
    </submittedName>
</protein>
<evidence type="ECO:0000313" key="2">
    <source>
        <dbReference type="Proteomes" id="UP001219518"/>
    </source>
</evidence>